<reference evidence="2 3" key="1">
    <citation type="submission" date="2023-07" db="EMBL/GenBank/DDBJ databases">
        <title>Sequencing the genomes of 1000 actinobacteria strains.</title>
        <authorList>
            <person name="Klenk H.-P."/>
        </authorList>
    </citation>
    <scope>NUCLEOTIDE SEQUENCE [LARGE SCALE GENOMIC DNA]</scope>
    <source>
        <strain evidence="2 3">DSM 43749</strain>
    </source>
</reference>
<keyword evidence="3" id="KW-1185">Reference proteome</keyword>
<evidence type="ECO:0000256" key="1">
    <source>
        <dbReference type="SAM" id="MobiDB-lite"/>
    </source>
</evidence>
<dbReference type="EMBL" id="JAVDSG010000001">
    <property type="protein sequence ID" value="MDR6593752.1"/>
    <property type="molecule type" value="Genomic_DNA"/>
</dbReference>
<name>A0ABU1PSX3_9PSEU</name>
<organism evidence="2 3">
    <name type="scientific">Saccharothrix longispora</name>
    <dbReference type="NCBI Taxonomy" id="33920"/>
    <lineage>
        <taxon>Bacteria</taxon>
        <taxon>Bacillati</taxon>
        <taxon>Actinomycetota</taxon>
        <taxon>Actinomycetes</taxon>
        <taxon>Pseudonocardiales</taxon>
        <taxon>Pseudonocardiaceae</taxon>
        <taxon>Saccharothrix</taxon>
    </lineage>
</organism>
<dbReference type="Proteomes" id="UP001268819">
    <property type="component" value="Unassembled WGS sequence"/>
</dbReference>
<protein>
    <submittedName>
        <fullName evidence="2">Uncharacterized protein</fullName>
    </submittedName>
</protein>
<evidence type="ECO:0000313" key="2">
    <source>
        <dbReference type="EMBL" id="MDR6593752.1"/>
    </source>
</evidence>
<evidence type="ECO:0000313" key="3">
    <source>
        <dbReference type="Proteomes" id="UP001268819"/>
    </source>
</evidence>
<proteinExistence type="predicted"/>
<accession>A0ABU1PSX3</accession>
<gene>
    <name evidence="2" type="ORF">J2S66_002136</name>
</gene>
<sequence>MTPAGIDGRRRARLGGTRVVPRFRTPPEKESTA</sequence>
<comment type="caution">
    <text evidence="2">The sequence shown here is derived from an EMBL/GenBank/DDBJ whole genome shotgun (WGS) entry which is preliminary data.</text>
</comment>
<feature type="region of interest" description="Disordered" evidence="1">
    <location>
        <begin position="1"/>
        <end position="33"/>
    </location>
</feature>